<gene>
    <name evidence="1" type="ORF">D9613_003040</name>
</gene>
<sequence length="208" mass="23895">MMSKPTVVVFSNLVANMDEWAHRTHIPLTTADALGKTYARAHRWMQALKHQLVRDYHWEEAPSHDPRMLFSIETSSMWRSVNQQPAGPKLRLQLPVHASSFFSSERRVQWEMVFHSDIFANIRKVQPPVNDILHLIQCLLTGLVTIEHEEKLEQGIYKTTRGLPPVAWVTANEAALVDILGQAHFKALRRACSDHATSFKLEVIPHHR</sequence>
<proteinExistence type="predicted"/>
<comment type="caution">
    <text evidence="1">The sequence shown here is derived from an EMBL/GenBank/DDBJ whole genome shotgun (WGS) entry which is preliminary data.</text>
</comment>
<keyword evidence="2" id="KW-1185">Reference proteome</keyword>
<organism evidence="1 2">
    <name type="scientific">Agrocybe pediades</name>
    <dbReference type="NCBI Taxonomy" id="84607"/>
    <lineage>
        <taxon>Eukaryota</taxon>
        <taxon>Fungi</taxon>
        <taxon>Dikarya</taxon>
        <taxon>Basidiomycota</taxon>
        <taxon>Agaricomycotina</taxon>
        <taxon>Agaricomycetes</taxon>
        <taxon>Agaricomycetidae</taxon>
        <taxon>Agaricales</taxon>
        <taxon>Agaricineae</taxon>
        <taxon>Strophariaceae</taxon>
        <taxon>Agrocybe</taxon>
    </lineage>
</organism>
<reference evidence="1 2" key="1">
    <citation type="submission" date="2019-12" db="EMBL/GenBank/DDBJ databases">
        <authorList>
            <person name="Floudas D."/>
            <person name="Bentzer J."/>
            <person name="Ahren D."/>
            <person name="Johansson T."/>
            <person name="Persson P."/>
            <person name="Tunlid A."/>
        </authorList>
    </citation>
    <scope>NUCLEOTIDE SEQUENCE [LARGE SCALE GENOMIC DNA]</scope>
    <source>
        <strain evidence="1 2">CBS 102.39</strain>
    </source>
</reference>
<dbReference type="AlphaFoldDB" id="A0A8H4VNR0"/>
<dbReference type="Proteomes" id="UP000521872">
    <property type="component" value="Unassembled WGS sequence"/>
</dbReference>
<name>A0A8H4VNR0_9AGAR</name>
<dbReference type="EMBL" id="JAACJL010000044">
    <property type="protein sequence ID" value="KAF4614805.1"/>
    <property type="molecule type" value="Genomic_DNA"/>
</dbReference>
<protein>
    <submittedName>
        <fullName evidence="1">Uncharacterized protein</fullName>
    </submittedName>
</protein>
<evidence type="ECO:0000313" key="2">
    <source>
        <dbReference type="Proteomes" id="UP000521872"/>
    </source>
</evidence>
<accession>A0A8H4VNR0</accession>
<evidence type="ECO:0000313" key="1">
    <source>
        <dbReference type="EMBL" id="KAF4614805.1"/>
    </source>
</evidence>